<proteinExistence type="predicted"/>
<comment type="caution">
    <text evidence="1">The sequence shown here is derived from an EMBL/GenBank/DDBJ whole genome shotgun (WGS) entry which is preliminary data.</text>
</comment>
<accession>A0A8J7GPX9</accession>
<sequence length="128" mass="14308">MNSVDAFASSLSDAELNALGLRLDGGMSLHSLLRTWERCARVVSSGPIMVQEYINCLDIRNAIERDIELLTGDLAFKVSSLVVILDDVFRAATVDDGGLDVAQYTEVDKERGAHWWWTRKPAQQLRGW</sequence>
<keyword evidence="2" id="KW-1185">Reference proteome</keyword>
<evidence type="ECO:0000313" key="1">
    <source>
        <dbReference type="EMBL" id="MBG6135838.1"/>
    </source>
</evidence>
<organism evidence="1 2">
    <name type="scientific">Longispora fulva</name>
    <dbReference type="NCBI Taxonomy" id="619741"/>
    <lineage>
        <taxon>Bacteria</taxon>
        <taxon>Bacillati</taxon>
        <taxon>Actinomycetota</taxon>
        <taxon>Actinomycetes</taxon>
        <taxon>Micromonosporales</taxon>
        <taxon>Micromonosporaceae</taxon>
        <taxon>Longispora</taxon>
    </lineage>
</organism>
<dbReference type="AlphaFoldDB" id="A0A8J7GPX9"/>
<protein>
    <submittedName>
        <fullName evidence="1">Uncharacterized protein</fullName>
    </submittedName>
</protein>
<reference evidence="1" key="1">
    <citation type="submission" date="2020-11" db="EMBL/GenBank/DDBJ databases">
        <title>Sequencing the genomes of 1000 actinobacteria strains.</title>
        <authorList>
            <person name="Klenk H.-P."/>
        </authorList>
    </citation>
    <scope>NUCLEOTIDE SEQUENCE</scope>
    <source>
        <strain evidence="1">DSM 45356</strain>
    </source>
</reference>
<dbReference type="Proteomes" id="UP000622552">
    <property type="component" value="Unassembled WGS sequence"/>
</dbReference>
<dbReference type="EMBL" id="JADOUF010000001">
    <property type="protein sequence ID" value="MBG6135838.1"/>
    <property type="molecule type" value="Genomic_DNA"/>
</dbReference>
<evidence type="ECO:0000313" key="2">
    <source>
        <dbReference type="Proteomes" id="UP000622552"/>
    </source>
</evidence>
<name>A0A8J7GPX9_9ACTN</name>
<gene>
    <name evidence="1" type="ORF">IW245_002032</name>
</gene>
<dbReference type="RefSeq" id="WP_197002896.1">
    <property type="nucleotide sequence ID" value="NZ_BONS01000002.1"/>
</dbReference>